<dbReference type="Pfam" id="PF00248">
    <property type="entry name" value="Aldo_ket_red"/>
    <property type="match status" value="1"/>
</dbReference>
<organism evidence="3 5">
    <name type="scientific">Paracoccus saliphilus</name>
    <dbReference type="NCBI Taxonomy" id="405559"/>
    <lineage>
        <taxon>Bacteria</taxon>
        <taxon>Pseudomonadati</taxon>
        <taxon>Pseudomonadota</taxon>
        <taxon>Alphaproteobacteria</taxon>
        <taxon>Rhodobacterales</taxon>
        <taxon>Paracoccaceae</taxon>
        <taxon>Paracoccus</taxon>
    </lineage>
</organism>
<dbReference type="Gene3D" id="3.20.20.100">
    <property type="entry name" value="NADP-dependent oxidoreductase domain"/>
    <property type="match status" value="1"/>
</dbReference>
<evidence type="ECO:0000313" key="6">
    <source>
        <dbReference type="Proteomes" id="UP001215549"/>
    </source>
</evidence>
<protein>
    <submittedName>
        <fullName evidence="4">Aldo/keto reductase</fullName>
    </submittedName>
    <submittedName>
        <fullName evidence="3">Predicted oxidoreductase</fullName>
    </submittedName>
</protein>
<dbReference type="GO" id="GO:0016491">
    <property type="term" value="F:oxidoreductase activity"/>
    <property type="evidence" value="ECO:0007669"/>
    <property type="project" value="UniProtKB-KW"/>
</dbReference>
<dbReference type="RefSeq" id="WP_076527280.1">
    <property type="nucleotide sequence ID" value="NZ_CP067140.1"/>
</dbReference>
<evidence type="ECO:0000313" key="4">
    <source>
        <dbReference type="EMBL" id="WCR02907.1"/>
    </source>
</evidence>
<keyword evidence="1" id="KW-0560">Oxidoreductase</keyword>
<dbReference type="PANTHER" id="PTHR43364:SF4">
    <property type="entry name" value="NAD(P)-LINKED OXIDOREDUCTASE SUPERFAMILY PROTEIN"/>
    <property type="match status" value="1"/>
</dbReference>
<dbReference type="Proteomes" id="UP000186216">
    <property type="component" value="Unassembled WGS sequence"/>
</dbReference>
<dbReference type="AlphaFoldDB" id="A0AA45W6L7"/>
<keyword evidence="6" id="KW-1185">Reference proteome</keyword>
<name>A0AA45W6L7_9RHOB</name>
<dbReference type="SUPFAM" id="SSF51430">
    <property type="entry name" value="NAD(P)-linked oxidoreductase"/>
    <property type="match status" value="1"/>
</dbReference>
<proteinExistence type="predicted"/>
<dbReference type="Proteomes" id="UP001215549">
    <property type="component" value="Chromosome"/>
</dbReference>
<dbReference type="InterPro" id="IPR050523">
    <property type="entry name" value="AKR_Detox_Biosynth"/>
</dbReference>
<dbReference type="PANTHER" id="PTHR43364">
    <property type="entry name" value="NADH-SPECIFIC METHYLGLYOXAL REDUCTASE-RELATED"/>
    <property type="match status" value="1"/>
</dbReference>
<reference evidence="3 5" key="1">
    <citation type="submission" date="2017-01" db="EMBL/GenBank/DDBJ databases">
        <authorList>
            <person name="Varghese N."/>
            <person name="Submissions S."/>
        </authorList>
    </citation>
    <scope>NUCLEOTIDE SEQUENCE [LARGE SCALE GENOMIC DNA]</scope>
    <source>
        <strain evidence="3 5">DSM 18447</strain>
    </source>
</reference>
<feature type="domain" description="NADP-dependent oxidoreductase" evidence="2">
    <location>
        <begin position="15"/>
        <end position="344"/>
    </location>
</feature>
<dbReference type="InterPro" id="IPR036812">
    <property type="entry name" value="NAD(P)_OxRdtase_dom_sf"/>
</dbReference>
<evidence type="ECO:0000313" key="5">
    <source>
        <dbReference type="Proteomes" id="UP000186216"/>
    </source>
</evidence>
<dbReference type="EMBL" id="FTOU01000013">
    <property type="protein sequence ID" value="SIT03096.1"/>
    <property type="molecule type" value="Genomic_DNA"/>
</dbReference>
<evidence type="ECO:0000259" key="2">
    <source>
        <dbReference type="Pfam" id="PF00248"/>
    </source>
</evidence>
<dbReference type="InterPro" id="IPR023210">
    <property type="entry name" value="NADP_OxRdtase_dom"/>
</dbReference>
<accession>A0AA45W6L7</accession>
<sequence>MKRVKLGGSDVEVSEICLGTMTFGNQTSEADAHAQLDRAVDVGLTFLDCAELYPVNPVRRETVGGSEEILGRWLSRPGNRDRVEVATKVTGPSQAVRDNAPYDGVVIRQTIDASLRRLQTDRIDLYQLHWPVRGTWAFRNNWTYDSSSRSKQQVLDHMADVLDAMTEAVKSGKLRAFGLSNETAWGLTRWCDVADRTGGPRVAAIQNEYSLLHRLHDTDLAEAANAEDVTLLAFSPLAAGLLTGKYQTDALPEGSRAAVDKAHGGLGNLGGRKTAQALKAVAAYHRLAAEHGWDPVQLSIAWQLTRPFRNVPIIGATTGAQLEHLIEGFGKTPSEELCKAIDRLHKEHGLPY</sequence>
<evidence type="ECO:0000256" key="1">
    <source>
        <dbReference type="ARBA" id="ARBA00023002"/>
    </source>
</evidence>
<reference evidence="4 6" key="2">
    <citation type="submission" date="2021-01" db="EMBL/GenBank/DDBJ databases">
        <title>Biogeographic distribution of Paracoccus.</title>
        <authorList>
            <person name="Hollensteiner J."/>
            <person name="Leineberger J."/>
            <person name="Brinkhoff T."/>
            <person name="Daniel R."/>
        </authorList>
    </citation>
    <scope>NUCLEOTIDE SEQUENCE [LARGE SCALE GENOMIC DNA]</scope>
    <source>
        <strain evidence="4 6">DSM 18447</strain>
    </source>
</reference>
<dbReference type="EMBL" id="CP067140">
    <property type="protein sequence ID" value="WCR02907.1"/>
    <property type="molecule type" value="Genomic_DNA"/>
</dbReference>
<gene>
    <name evidence="4" type="ORF">JHX88_19175</name>
    <name evidence="3" type="ORF">SAMN05421772_11325</name>
</gene>
<evidence type="ECO:0000313" key="3">
    <source>
        <dbReference type="EMBL" id="SIT03096.1"/>
    </source>
</evidence>